<gene>
    <name evidence="1" type="ORF">GcC1_132026</name>
</gene>
<comment type="caution">
    <text evidence="1">The sequence shown here is derived from an EMBL/GenBank/DDBJ whole genome shotgun (WGS) entry which is preliminary data.</text>
</comment>
<accession>A0A420I3Y4</accession>
<sequence length="245" mass="27576">VNHTRSRKKEETLFNSNQESVLKYYQSSENTSLEQPFAKAVYTSTANFALFDTPERSDFFKRVNFKPPTRQRLGGPLLEDICKEIKTQVQEVVDNTSGLQIVTDGSANMTKVHIENTSFLTDRVSFYHASTAIGFHTASVHFTYNNVVKHARELTHGNLAKWASYSSDTCATQKSFWEIMNSTAETKHVLTVPCDSHGLQLIFKDLLWPGKDNHRNSTSAMGKFFKSGTNAVVSFFSSSDKQLAI</sequence>
<reference evidence="1 2" key="1">
    <citation type="journal article" date="2018" name="BMC Genomics">
        <title>Comparative genome analyses reveal sequence features reflecting distinct modes of host-adaptation between dicot and monocot powdery mildew.</title>
        <authorList>
            <person name="Wu Y."/>
            <person name="Ma X."/>
            <person name="Pan Z."/>
            <person name="Kale S.D."/>
            <person name="Song Y."/>
            <person name="King H."/>
            <person name="Zhang Q."/>
            <person name="Presley C."/>
            <person name="Deng X."/>
            <person name="Wei C.I."/>
            <person name="Xiao S."/>
        </authorList>
    </citation>
    <scope>NUCLEOTIDE SEQUENCE [LARGE SCALE GENOMIC DNA]</scope>
    <source>
        <strain evidence="1">UCSC1</strain>
    </source>
</reference>
<dbReference type="OrthoDB" id="4347799at2759"/>
<name>A0A420I3Y4_9PEZI</name>
<evidence type="ECO:0000313" key="2">
    <source>
        <dbReference type="Proteomes" id="UP000285405"/>
    </source>
</evidence>
<protein>
    <recommendedName>
        <fullName evidence="3">DUF659 domain-containing protein</fullName>
    </recommendedName>
</protein>
<dbReference type="EMBL" id="MCBR01013254">
    <property type="protein sequence ID" value="RKF64390.1"/>
    <property type="molecule type" value="Genomic_DNA"/>
</dbReference>
<proteinExistence type="predicted"/>
<dbReference type="AlphaFoldDB" id="A0A420I3Y4"/>
<dbReference type="Proteomes" id="UP000285405">
    <property type="component" value="Unassembled WGS sequence"/>
</dbReference>
<evidence type="ECO:0008006" key="3">
    <source>
        <dbReference type="Google" id="ProtNLM"/>
    </source>
</evidence>
<evidence type="ECO:0000313" key="1">
    <source>
        <dbReference type="EMBL" id="RKF64390.1"/>
    </source>
</evidence>
<feature type="non-terminal residue" evidence="1">
    <location>
        <position position="1"/>
    </location>
</feature>
<organism evidence="1 2">
    <name type="scientific">Golovinomyces cichoracearum</name>
    <dbReference type="NCBI Taxonomy" id="62708"/>
    <lineage>
        <taxon>Eukaryota</taxon>
        <taxon>Fungi</taxon>
        <taxon>Dikarya</taxon>
        <taxon>Ascomycota</taxon>
        <taxon>Pezizomycotina</taxon>
        <taxon>Leotiomycetes</taxon>
        <taxon>Erysiphales</taxon>
        <taxon>Erysiphaceae</taxon>
        <taxon>Golovinomyces</taxon>
    </lineage>
</organism>